<dbReference type="CDD" id="cd12148">
    <property type="entry name" value="fungal_TF_MHR"/>
    <property type="match status" value="1"/>
</dbReference>
<dbReference type="PANTHER" id="PTHR47424:SF5">
    <property type="entry name" value="ZN(II)2CYS6 TRANSCRIPTION FACTOR (EUROFUNG)"/>
    <property type="match status" value="1"/>
</dbReference>
<evidence type="ECO:0000256" key="1">
    <source>
        <dbReference type="ARBA" id="ARBA00022723"/>
    </source>
</evidence>
<evidence type="ECO:0000313" key="9">
    <source>
        <dbReference type="Proteomes" id="UP000053958"/>
    </source>
</evidence>
<dbReference type="STRING" id="1408163.A0A0F4YNJ1"/>
<dbReference type="CDD" id="cd00067">
    <property type="entry name" value="GAL4"/>
    <property type="match status" value="1"/>
</dbReference>
<keyword evidence="4" id="KW-0804">Transcription</keyword>
<feature type="region of interest" description="Disordered" evidence="6">
    <location>
        <begin position="165"/>
        <end position="185"/>
    </location>
</feature>
<dbReference type="GO" id="GO:0000978">
    <property type="term" value="F:RNA polymerase II cis-regulatory region sequence-specific DNA binding"/>
    <property type="evidence" value="ECO:0007669"/>
    <property type="project" value="TreeGrafter"/>
</dbReference>
<evidence type="ECO:0000256" key="2">
    <source>
        <dbReference type="ARBA" id="ARBA00023015"/>
    </source>
</evidence>
<dbReference type="SMART" id="SM00066">
    <property type="entry name" value="GAL4"/>
    <property type="match status" value="1"/>
</dbReference>
<dbReference type="Pfam" id="PF04082">
    <property type="entry name" value="Fungal_trans"/>
    <property type="match status" value="1"/>
</dbReference>
<sequence>MTSQSPGDVDQQQTKPSESNSTVVPEKRKRSKYIAKACNECKRRKIRCNGQQPCQRCGRRMVECIYAVDSSVNDSQNIEQLLHQVQSLQEQVKTLSGTVDTLVARDAARSSGFRSEPFQRPIANAERGKASSGQQLSFHGPTTSSFSFGIARQSLQTRGITELGDEGEATQEPSPMPSPSLSPQTFEYQQSIDPLWAISKEEGIRLCRVYEEEMGIMYPILELEQTISHVNALYTHLRTPSLSRSSHESAYNPEQLDNDDINILKLVFACALTAEESGHSELGMRIFNSVRDVANDSIWSPPDIKRAIFLTLMIDEETLAWRTIGTVVRMCLEMGLHRRETFTRPAILAFGRERVLKLFWSVYTLDMRWSIGTGMPFHLDHSDIDPSLPQPNGVPYLTAMIGYSRIAEKVWKFIASSSSSNEIKKDEMAYLDWQVLQWAKSIPDSLKLVKPQSTQSSTTDYPNRGIRRLQCLLYLRANLMRMLIYRPVLHTGAQMARNPVEATTAVEIAKDTIQFITQLNKTSDIYQLQQVAFNWFLVSAVAVLFLAVAHAPAQFNSQCKDEFYMALELVKGFSMKSYISQRLWKSIKSLRKLAPQIGLQKSRRTATDCGNDTNDRTVDGYGVVNSQEPVRDPGPQDEFLLDGTQMSRELMDWFEAMGESGNSTDVPNLFNVESLDSGESYMSGYGSELASILKDCF</sequence>
<gene>
    <name evidence="8" type="ORF">T310_6201</name>
</gene>
<dbReference type="GeneID" id="25318513"/>
<feature type="region of interest" description="Disordered" evidence="6">
    <location>
        <begin position="1"/>
        <end position="29"/>
    </location>
</feature>
<dbReference type="InterPro" id="IPR001138">
    <property type="entry name" value="Zn2Cys6_DnaBD"/>
</dbReference>
<dbReference type="AlphaFoldDB" id="A0A0F4YNJ1"/>
<dbReference type="PANTHER" id="PTHR47424">
    <property type="entry name" value="REGULATORY PROTEIN GAL4"/>
    <property type="match status" value="1"/>
</dbReference>
<dbReference type="PROSITE" id="PS50048">
    <property type="entry name" value="ZN2_CY6_FUNGAL_2"/>
    <property type="match status" value="1"/>
</dbReference>
<feature type="region of interest" description="Disordered" evidence="6">
    <location>
        <begin position="617"/>
        <end position="638"/>
    </location>
</feature>
<evidence type="ECO:0000256" key="3">
    <source>
        <dbReference type="ARBA" id="ARBA00023125"/>
    </source>
</evidence>
<dbReference type="InterPro" id="IPR007219">
    <property type="entry name" value="XnlR_reg_dom"/>
</dbReference>
<keyword evidence="5" id="KW-0539">Nucleus</keyword>
<dbReference type="Gene3D" id="4.10.240.10">
    <property type="entry name" value="Zn(2)-C6 fungal-type DNA-binding domain"/>
    <property type="match status" value="1"/>
</dbReference>
<dbReference type="SUPFAM" id="SSF57701">
    <property type="entry name" value="Zn2/Cys6 DNA-binding domain"/>
    <property type="match status" value="1"/>
</dbReference>
<keyword evidence="1" id="KW-0479">Metal-binding</keyword>
<dbReference type="GO" id="GO:0000981">
    <property type="term" value="F:DNA-binding transcription factor activity, RNA polymerase II-specific"/>
    <property type="evidence" value="ECO:0007669"/>
    <property type="project" value="InterPro"/>
</dbReference>
<evidence type="ECO:0000259" key="7">
    <source>
        <dbReference type="PROSITE" id="PS50048"/>
    </source>
</evidence>
<dbReference type="Pfam" id="PF00172">
    <property type="entry name" value="Zn_clus"/>
    <property type="match status" value="1"/>
</dbReference>
<reference evidence="8 9" key="1">
    <citation type="submission" date="2015-04" db="EMBL/GenBank/DDBJ databases">
        <authorList>
            <person name="Heijne W.H."/>
            <person name="Fedorova N.D."/>
            <person name="Nierman W.C."/>
            <person name="Vollebregt A.W."/>
            <person name="Zhao Z."/>
            <person name="Wu L."/>
            <person name="Kumar M."/>
            <person name="Stam H."/>
            <person name="van den Berg M.A."/>
            <person name="Pel H.J."/>
        </authorList>
    </citation>
    <scope>NUCLEOTIDE SEQUENCE [LARGE SCALE GENOMIC DNA]</scope>
    <source>
        <strain evidence="8 9">CBS 393.64</strain>
    </source>
</reference>
<dbReference type="PROSITE" id="PS00463">
    <property type="entry name" value="ZN2_CY6_FUNGAL_1"/>
    <property type="match status" value="1"/>
</dbReference>
<dbReference type="SMART" id="SM00906">
    <property type="entry name" value="Fungal_trans"/>
    <property type="match status" value="1"/>
</dbReference>
<evidence type="ECO:0000313" key="8">
    <source>
        <dbReference type="EMBL" id="KKA19809.1"/>
    </source>
</evidence>
<feature type="compositionally biased region" description="Polar residues" evidence="6">
    <location>
        <begin position="1"/>
        <end position="23"/>
    </location>
</feature>
<protein>
    <submittedName>
        <fullName evidence="8">C6 transcription factor</fullName>
    </submittedName>
</protein>
<evidence type="ECO:0000256" key="4">
    <source>
        <dbReference type="ARBA" id="ARBA00023163"/>
    </source>
</evidence>
<keyword evidence="3" id="KW-0238">DNA-binding</keyword>
<dbReference type="EMBL" id="LASV01000314">
    <property type="protein sequence ID" value="KKA19809.1"/>
    <property type="molecule type" value="Genomic_DNA"/>
</dbReference>
<dbReference type="GO" id="GO:0008270">
    <property type="term" value="F:zinc ion binding"/>
    <property type="evidence" value="ECO:0007669"/>
    <property type="project" value="InterPro"/>
</dbReference>
<dbReference type="OrthoDB" id="3971593at2759"/>
<evidence type="ECO:0000256" key="6">
    <source>
        <dbReference type="SAM" id="MobiDB-lite"/>
    </source>
</evidence>
<organism evidence="8 9">
    <name type="scientific">Rasamsonia emersonii (strain ATCC 16479 / CBS 393.64 / IMI 116815)</name>
    <dbReference type="NCBI Taxonomy" id="1408163"/>
    <lineage>
        <taxon>Eukaryota</taxon>
        <taxon>Fungi</taxon>
        <taxon>Dikarya</taxon>
        <taxon>Ascomycota</taxon>
        <taxon>Pezizomycotina</taxon>
        <taxon>Eurotiomycetes</taxon>
        <taxon>Eurotiomycetidae</taxon>
        <taxon>Eurotiales</taxon>
        <taxon>Trichocomaceae</taxon>
        <taxon>Rasamsonia</taxon>
    </lineage>
</organism>
<dbReference type="RefSeq" id="XP_013326421.1">
    <property type="nucleotide sequence ID" value="XM_013470967.1"/>
</dbReference>
<keyword evidence="9" id="KW-1185">Reference proteome</keyword>
<accession>A0A0F4YNJ1</accession>
<dbReference type="InterPro" id="IPR036864">
    <property type="entry name" value="Zn2-C6_fun-type_DNA-bd_sf"/>
</dbReference>
<comment type="caution">
    <text evidence="8">The sequence shown here is derived from an EMBL/GenBank/DDBJ whole genome shotgun (WGS) entry which is preliminary data.</text>
</comment>
<feature type="domain" description="Zn(2)-C6 fungal-type" evidence="7">
    <location>
        <begin position="37"/>
        <end position="66"/>
    </location>
</feature>
<proteinExistence type="predicted"/>
<name>A0A0F4YNJ1_RASE3</name>
<dbReference type="GO" id="GO:0000435">
    <property type="term" value="P:positive regulation of transcription from RNA polymerase II promoter by galactose"/>
    <property type="evidence" value="ECO:0007669"/>
    <property type="project" value="TreeGrafter"/>
</dbReference>
<dbReference type="GO" id="GO:0006351">
    <property type="term" value="P:DNA-templated transcription"/>
    <property type="evidence" value="ECO:0007669"/>
    <property type="project" value="InterPro"/>
</dbReference>
<dbReference type="InterPro" id="IPR051127">
    <property type="entry name" value="Fungal_SecMet_Regulators"/>
</dbReference>
<keyword evidence="2" id="KW-0805">Transcription regulation</keyword>
<dbReference type="GO" id="GO:0005634">
    <property type="term" value="C:nucleus"/>
    <property type="evidence" value="ECO:0007669"/>
    <property type="project" value="TreeGrafter"/>
</dbReference>
<evidence type="ECO:0000256" key="5">
    <source>
        <dbReference type="ARBA" id="ARBA00023242"/>
    </source>
</evidence>
<dbReference type="Proteomes" id="UP000053958">
    <property type="component" value="Unassembled WGS sequence"/>
</dbReference>